<dbReference type="InterPro" id="IPR003593">
    <property type="entry name" value="AAA+_ATPase"/>
</dbReference>
<reference evidence="11 12" key="1">
    <citation type="submission" date="2016-11" db="EMBL/GenBank/DDBJ databases">
        <authorList>
            <person name="Jaros S."/>
            <person name="Januszkiewicz K."/>
            <person name="Wedrychowicz H."/>
        </authorList>
    </citation>
    <scope>NUCLEOTIDE SEQUENCE [LARGE SCALE GENOMIC DNA]</scope>
    <source>
        <strain evidence="11 12">DSM 17477</strain>
    </source>
</reference>
<dbReference type="InterPro" id="IPR019489">
    <property type="entry name" value="Clp_ATPase_C"/>
</dbReference>
<gene>
    <name evidence="11" type="ORF">SAMN02745751_01398</name>
</gene>
<dbReference type="InterPro" id="IPR041546">
    <property type="entry name" value="ClpA/ClpB_AAA_lid"/>
</dbReference>
<dbReference type="PANTHER" id="PTHR11638:SF18">
    <property type="entry name" value="HEAT SHOCK PROTEIN 104"/>
    <property type="match status" value="1"/>
</dbReference>
<name>A0A1M6F9C0_9FIRM</name>
<dbReference type="GO" id="GO:0034605">
    <property type="term" value="P:cellular response to heat"/>
    <property type="evidence" value="ECO:0007669"/>
    <property type="project" value="TreeGrafter"/>
</dbReference>
<dbReference type="SMART" id="SM00382">
    <property type="entry name" value="AAA"/>
    <property type="match status" value="2"/>
</dbReference>
<dbReference type="Pfam" id="PF02861">
    <property type="entry name" value="Clp_N"/>
    <property type="match status" value="1"/>
</dbReference>
<dbReference type="InterPro" id="IPR028299">
    <property type="entry name" value="ClpA/B_CS2"/>
</dbReference>
<dbReference type="GO" id="GO:0005524">
    <property type="term" value="F:ATP binding"/>
    <property type="evidence" value="ECO:0007669"/>
    <property type="project" value="UniProtKB-KW"/>
</dbReference>
<keyword evidence="11" id="KW-0645">Protease</keyword>
<sequence length="820" mass="91911">MLGKEFSELTKRAVEEAQKKAQEFKHNVLGSEHLLLGLVIEQSGVAGRVLRKNGLTAQNVENSILNIVGKGNSEPSYLSLSPRTKNIIEVAGKYSVKYGFNYIETEHMLLGILAEGEGVASIILKEFKMTPEKIRNDIHGELNDKRKNGTEKSPVKNKKSHNLKTLEKYGKDLNEQARMGKLDPVIGRKEEIQRIIQVLSRRTKNNPVLIGEPGVGKTAIAEGLAQQIEEGTVPEILKDKIVVTLDLASMVAGSKYRGEFEERLKKVMDEIKEDGQVIMFLDELHTVIGAGGAEGAIDASNILKPALSRGEIQAIGATTIDEYKKHIEKDAALERRFQPVMVEEPTIEETIEIIKGLRDKYEAHHKVTITDEAIDAATKLSHRYISDRFLPDKAIDLIDESCSRVRIESVTAPPDFNELERNIEKVTQEKQTAIKLQKFEEAAELRDKEKFLTTELEDKRKNWRKKSYKDSAHIGYDDIADIVSQWTGIPVKKMNADESEKLLNMEKILHERVVGQNQAVEAVSKAIRRARVGLKDPSKPIGSFIFLGPTGVGKTELSKALADAMFGDEDAIIRIDMSEYMEKHSVSKLIGSPPGYVGFDEGGQLTEKVRRKPYSVILFDEIEKAHPDVFNILLQLLDDGRMTDSKGRTVNFKNTVIILTSNVGASTIKKQKTLGFATGGEENQEKSDYLKMKENVTEQLKKTFRPEFLNRLDEIIVFHSLNKENIKEIVTLMVGSLQKRLDELGIKIEVSEEARDFLADTGYDPVFGARPLQRTIRKMIEDSLSEALLKGDISKNDTILVNVKDGKLDFTRKNEEPALG</sequence>
<dbReference type="InterPro" id="IPR004176">
    <property type="entry name" value="Clp_R_N"/>
</dbReference>
<dbReference type="PROSITE" id="PS50151">
    <property type="entry name" value="UVR"/>
    <property type="match status" value="1"/>
</dbReference>
<dbReference type="InterPro" id="IPR050130">
    <property type="entry name" value="ClpA_ClpB"/>
</dbReference>
<dbReference type="Proteomes" id="UP000184052">
    <property type="component" value="Unassembled WGS sequence"/>
</dbReference>
<dbReference type="InterPro" id="IPR001943">
    <property type="entry name" value="UVR_dom"/>
</dbReference>
<dbReference type="FunFam" id="3.40.50.300:FF:000025">
    <property type="entry name" value="ATP-dependent Clp protease subunit"/>
    <property type="match status" value="1"/>
</dbReference>
<keyword evidence="2 6" id="KW-0547">Nucleotide-binding</keyword>
<dbReference type="Pfam" id="PF07724">
    <property type="entry name" value="AAA_2"/>
    <property type="match status" value="1"/>
</dbReference>
<feature type="compositionally biased region" description="Basic and acidic residues" evidence="8">
    <location>
        <begin position="138"/>
        <end position="154"/>
    </location>
</feature>
<dbReference type="PANTHER" id="PTHR11638">
    <property type="entry name" value="ATP-DEPENDENT CLP PROTEASE"/>
    <property type="match status" value="1"/>
</dbReference>
<evidence type="ECO:0000256" key="5">
    <source>
        <dbReference type="PROSITE-ProRule" id="PRU01251"/>
    </source>
</evidence>
<feature type="coiled-coil region" evidence="7">
    <location>
        <begin position="416"/>
        <end position="462"/>
    </location>
</feature>
<dbReference type="FunFam" id="1.10.8.60:FF:000011">
    <property type="entry name" value="ATP-dependent Clp protease ATP-binding subunit"/>
    <property type="match status" value="1"/>
</dbReference>
<dbReference type="PROSITE" id="PS00871">
    <property type="entry name" value="CLPAB_2"/>
    <property type="match status" value="1"/>
</dbReference>
<evidence type="ECO:0000256" key="8">
    <source>
        <dbReference type="SAM" id="MobiDB-lite"/>
    </source>
</evidence>
<evidence type="ECO:0000313" key="11">
    <source>
        <dbReference type="EMBL" id="SHI94251.1"/>
    </source>
</evidence>
<keyword evidence="1 5" id="KW-0677">Repeat</keyword>
<dbReference type="STRING" id="1121476.SAMN02745751_01398"/>
<evidence type="ECO:0000313" key="12">
    <source>
        <dbReference type="Proteomes" id="UP000184052"/>
    </source>
</evidence>
<dbReference type="CDD" id="cd00009">
    <property type="entry name" value="AAA"/>
    <property type="match status" value="1"/>
</dbReference>
<evidence type="ECO:0000256" key="6">
    <source>
        <dbReference type="RuleBase" id="RU004432"/>
    </source>
</evidence>
<dbReference type="GO" id="GO:0005737">
    <property type="term" value="C:cytoplasm"/>
    <property type="evidence" value="ECO:0007669"/>
    <property type="project" value="TreeGrafter"/>
</dbReference>
<organism evidence="11 12">
    <name type="scientific">Dethiosulfatibacter aminovorans DSM 17477</name>
    <dbReference type="NCBI Taxonomy" id="1121476"/>
    <lineage>
        <taxon>Bacteria</taxon>
        <taxon>Bacillati</taxon>
        <taxon>Bacillota</taxon>
        <taxon>Tissierellia</taxon>
        <taxon>Dethiosulfatibacter</taxon>
    </lineage>
</organism>
<dbReference type="EMBL" id="FQZL01000008">
    <property type="protein sequence ID" value="SHI94251.1"/>
    <property type="molecule type" value="Genomic_DNA"/>
</dbReference>
<keyword evidence="3 6" id="KW-0067">ATP-binding</keyword>
<keyword evidence="4 6" id="KW-0143">Chaperone</keyword>
<dbReference type="FunFam" id="1.10.8.60:FF:000017">
    <property type="entry name" value="ATP-dependent chaperone ClpB"/>
    <property type="match status" value="1"/>
</dbReference>
<feature type="domain" description="Clp R" evidence="10">
    <location>
        <begin position="2"/>
        <end position="148"/>
    </location>
</feature>
<dbReference type="Pfam" id="PF17871">
    <property type="entry name" value="AAA_lid_9"/>
    <property type="match status" value="1"/>
</dbReference>
<evidence type="ECO:0000259" key="9">
    <source>
        <dbReference type="PROSITE" id="PS50151"/>
    </source>
</evidence>
<dbReference type="Pfam" id="PF10431">
    <property type="entry name" value="ClpB_D2-small"/>
    <property type="match status" value="1"/>
</dbReference>
<feature type="region of interest" description="Disordered" evidence="8">
    <location>
        <begin position="138"/>
        <end position="164"/>
    </location>
</feature>
<dbReference type="InterPro" id="IPR027417">
    <property type="entry name" value="P-loop_NTPase"/>
</dbReference>
<dbReference type="SUPFAM" id="SSF81923">
    <property type="entry name" value="Double Clp-N motif"/>
    <property type="match status" value="1"/>
</dbReference>
<keyword evidence="12" id="KW-1185">Reference proteome</keyword>
<dbReference type="GO" id="GO:0008233">
    <property type="term" value="F:peptidase activity"/>
    <property type="evidence" value="ECO:0007669"/>
    <property type="project" value="UniProtKB-KW"/>
</dbReference>
<evidence type="ECO:0000256" key="7">
    <source>
        <dbReference type="SAM" id="Coils"/>
    </source>
</evidence>
<evidence type="ECO:0000256" key="1">
    <source>
        <dbReference type="ARBA" id="ARBA00022737"/>
    </source>
</evidence>
<dbReference type="Gene3D" id="3.40.50.300">
    <property type="entry name" value="P-loop containing nucleotide triphosphate hydrolases"/>
    <property type="match status" value="2"/>
</dbReference>
<dbReference type="PROSITE" id="PS51903">
    <property type="entry name" value="CLP_R"/>
    <property type="match status" value="1"/>
</dbReference>
<evidence type="ECO:0000256" key="2">
    <source>
        <dbReference type="ARBA" id="ARBA00022741"/>
    </source>
</evidence>
<dbReference type="FunFam" id="3.40.50.300:FF:000010">
    <property type="entry name" value="Chaperone clpB 1, putative"/>
    <property type="match status" value="1"/>
</dbReference>
<dbReference type="InterPro" id="IPR003959">
    <property type="entry name" value="ATPase_AAA_core"/>
</dbReference>
<dbReference type="PROSITE" id="PS00870">
    <property type="entry name" value="CLPAB_1"/>
    <property type="match status" value="1"/>
</dbReference>
<evidence type="ECO:0000259" key="10">
    <source>
        <dbReference type="PROSITE" id="PS51903"/>
    </source>
</evidence>
<dbReference type="Gene3D" id="1.10.1780.10">
    <property type="entry name" value="Clp, N-terminal domain"/>
    <property type="match status" value="1"/>
</dbReference>
<dbReference type="SUPFAM" id="SSF52540">
    <property type="entry name" value="P-loop containing nucleoside triphosphate hydrolases"/>
    <property type="match status" value="2"/>
</dbReference>
<dbReference type="GO" id="GO:0016887">
    <property type="term" value="F:ATP hydrolysis activity"/>
    <property type="evidence" value="ECO:0007669"/>
    <property type="project" value="InterPro"/>
</dbReference>
<keyword evidence="11" id="KW-0378">Hydrolase</keyword>
<accession>A0A1M6F9C0</accession>
<dbReference type="SMART" id="SM01086">
    <property type="entry name" value="ClpB_D2-small"/>
    <property type="match status" value="1"/>
</dbReference>
<evidence type="ECO:0000256" key="4">
    <source>
        <dbReference type="ARBA" id="ARBA00023186"/>
    </source>
</evidence>
<dbReference type="Gene3D" id="4.10.860.10">
    <property type="entry name" value="UVR domain"/>
    <property type="match status" value="1"/>
</dbReference>
<dbReference type="PRINTS" id="PR00300">
    <property type="entry name" value="CLPPROTEASEA"/>
</dbReference>
<dbReference type="InterPro" id="IPR018368">
    <property type="entry name" value="ClpA/B_CS1"/>
</dbReference>
<proteinExistence type="inferred from homology"/>
<comment type="similarity">
    <text evidence="6">Belongs to the ClpA/ClpB family.</text>
</comment>
<feature type="domain" description="UVR" evidence="9">
    <location>
        <begin position="420"/>
        <end position="455"/>
    </location>
</feature>
<evidence type="ECO:0000256" key="3">
    <source>
        <dbReference type="ARBA" id="ARBA00022840"/>
    </source>
</evidence>
<dbReference type="Pfam" id="PF00004">
    <property type="entry name" value="AAA"/>
    <property type="match status" value="1"/>
</dbReference>
<dbReference type="GO" id="GO:0006508">
    <property type="term" value="P:proteolysis"/>
    <property type="evidence" value="ECO:0007669"/>
    <property type="project" value="UniProtKB-KW"/>
</dbReference>
<keyword evidence="7" id="KW-0175">Coiled coil</keyword>
<dbReference type="InterPro" id="IPR036628">
    <property type="entry name" value="Clp_N_dom_sf"/>
</dbReference>
<dbReference type="InterPro" id="IPR001270">
    <property type="entry name" value="ClpA/B"/>
</dbReference>
<dbReference type="CDD" id="cd19499">
    <property type="entry name" value="RecA-like_ClpB_Hsp104-like"/>
    <property type="match status" value="1"/>
</dbReference>
<protein>
    <submittedName>
        <fullName evidence="11">ATP-dependent Clp protease ATP-binding subunit ClpC</fullName>
    </submittedName>
</protein>
<dbReference type="AlphaFoldDB" id="A0A1M6F9C0"/>
<dbReference type="Gene3D" id="1.10.8.60">
    <property type="match status" value="2"/>
</dbReference>